<dbReference type="OrthoDB" id="5297549at2759"/>
<sequence>MHPEGCPRKQAAVDDRDQLDDGFATGSPDFRPFVEPSFFVPAIIESLRQHPKYKTITFVVPGEADAYCAARVSRLGGLVLTNDSDLLLFNLGKGEVAFLRDIYQRTDRQIVCSFSSPRQIAADLKLPPSEGLLRLGYELSRSPHSTLSEVQKSCSRAITNNSAYEKFTKLYELPAFSLLYPLDNKRFRRLAALDPRVAEVAVPMSSRLSTDPDHVDNVAMFLPLLLENPSSGSAWEHTAPLRQLAYAVLQLLNPRRETEVLEYRRVQELSQKGRSVERLSTTQIERLSQTFLLIIERMKSMASTYSVSLWHLVGIAIETSECLRLEKQPFTWNILQMRHDPSMTRTNKIPWDIIHFSAHLQAALYSLRMLSQAMFTFSGMVHDRGLPCYARLLQFELRQLPPLAEFPDIDDAMQLLLLPSKDSLVREFGTALHLPMTCTLESQSSAKIKKGAASQQKEHRPRISAPSSERAMKANMFGLLSIESD</sequence>
<evidence type="ECO:0000259" key="3">
    <source>
        <dbReference type="Pfam" id="PF12813"/>
    </source>
</evidence>
<proteinExistence type="inferred from homology"/>
<dbReference type="Proteomes" id="UP000226431">
    <property type="component" value="Unassembled WGS sequence"/>
</dbReference>
<dbReference type="SUPFAM" id="SSF88723">
    <property type="entry name" value="PIN domain-like"/>
    <property type="match status" value="1"/>
</dbReference>
<evidence type="ECO:0000256" key="2">
    <source>
        <dbReference type="SAM" id="MobiDB-lite"/>
    </source>
</evidence>
<name>A0A2C5ZDW8_9HYPO</name>
<dbReference type="PANTHER" id="PTHR15665:SF1">
    <property type="entry name" value="PROTEIN ASTEROID HOMOLOG 1"/>
    <property type="match status" value="1"/>
</dbReference>
<evidence type="ECO:0000313" key="4">
    <source>
        <dbReference type="EMBL" id="PHH77912.1"/>
    </source>
</evidence>
<evidence type="ECO:0000256" key="1">
    <source>
        <dbReference type="ARBA" id="ARBA00007398"/>
    </source>
</evidence>
<feature type="domain" description="Asteroid" evidence="3">
    <location>
        <begin position="36"/>
        <end position="270"/>
    </location>
</feature>
<evidence type="ECO:0000313" key="5">
    <source>
        <dbReference type="Proteomes" id="UP000226431"/>
    </source>
</evidence>
<dbReference type="InterPro" id="IPR029060">
    <property type="entry name" value="PIN-like_dom_sf"/>
</dbReference>
<organism evidence="4 5">
    <name type="scientific">Ophiocordyceps camponoti-rufipedis</name>
    <dbReference type="NCBI Taxonomy" id="2004952"/>
    <lineage>
        <taxon>Eukaryota</taxon>
        <taxon>Fungi</taxon>
        <taxon>Dikarya</taxon>
        <taxon>Ascomycota</taxon>
        <taxon>Pezizomycotina</taxon>
        <taxon>Sordariomycetes</taxon>
        <taxon>Hypocreomycetidae</taxon>
        <taxon>Hypocreales</taxon>
        <taxon>Ophiocordycipitaceae</taxon>
        <taxon>Ophiocordyceps</taxon>
    </lineage>
</organism>
<dbReference type="InterPro" id="IPR026832">
    <property type="entry name" value="Asteroid"/>
</dbReference>
<feature type="region of interest" description="Disordered" evidence="2">
    <location>
        <begin position="445"/>
        <end position="468"/>
    </location>
</feature>
<dbReference type="Pfam" id="PF12813">
    <property type="entry name" value="XPG_I_2"/>
    <property type="match status" value="1"/>
</dbReference>
<dbReference type="STRING" id="2004952.A0A2C5ZDW8"/>
<comment type="similarity">
    <text evidence="1">Belongs to the asteroid family.</text>
</comment>
<keyword evidence="5" id="KW-1185">Reference proteome</keyword>
<comment type="caution">
    <text evidence="4">The sequence shown here is derived from an EMBL/GenBank/DDBJ whole genome shotgun (WGS) entry which is preliminary data.</text>
</comment>
<dbReference type="EMBL" id="NJES01000099">
    <property type="protein sequence ID" value="PHH77912.1"/>
    <property type="molecule type" value="Genomic_DNA"/>
</dbReference>
<gene>
    <name evidence="4" type="ORF">CDD80_7594</name>
</gene>
<dbReference type="InterPro" id="IPR039436">
    <property type="entry name" value="Asteroid_dom"/>
</dbReference>
<reference evidence="4 5" key="1">
    <citation type="submission" date="2017-06" db="EMBL/GenBank/DDBJ databases">
        <title>Ant-infecting Ophiocordyceps genomes reveal a high diversity of potential behavioral manipulation genes and a possible major role for enterotoxins.</title>
        <authorList>
            <person name="De Bekker C."/>
            <person name="Evans H.C."/>
            <person name="Brachmann A."/>
            <person name="Hughes D.P."/>
        </authorList>
    </citation>
    <scope>NUCLEOTIDE SEQUENCE [LARGE SCALE GENOMIC DNA]</scope>
    <source>
        <strain evidence="4 5">Map16</strain>
    </source>
</reference>
<accession>A0A2C5ZDW8</accession>
<dbReference type="AlphaFoldDB" id="A0A2C5ZDW8"/>
<dbReference type="PANTHER" id="PTHR15665">
    <property type="entry name" value="ASTEROID PROTEIN"/>
    <property type="match status" value="1"/>
</dbReference>
<protein>
    <recommendedName>
        <fullName evidence="3">Asteroid domain-containing protein</fullName>
    </recommendedName>
</protein>